<dbReference type="Gene3D" id="3.40.50.2300">
    <property type="match status" value="2"/>
</dbReference>
<dbReference type="STRING" id="249408.BOO71_0009115"/>
<dbReference type="Proteomes" id="UP000186607">
    <property type="component" value="Unassembled WGS sequence"/>
</dbReference>
<dbReference type="GO" id="GO:0003700">
    <property type="term" value="F:DNA-binding transcription factor activity"/>
    <property type="evidence" value="ECO:0007669"/>
    <property type="project" value="TreeGrafter"/>
</dbReference>
<proteinExistence type="predicted"/>
<evidence type="ECO:0000256" key="2">
    <source>
        <dbReference type="ARBA" id="ARBA00023015"/>
    </source>
</evidence>
<dbReference type="SUPFAM" id="SSF47413">
    <property type="entry name" value="lambda repressor-like DNA-binding domains"/>
    <property type="match status" value="1"/>
</dbReference>
<gene>
    <name evidence="6" type="ORF">BOO71_0009115</name>
</gene>
<dbReference type="PROSITE" id="PS50932">
    <property type="entry name" value="HTH_LACI_2"/>
    <property type="match status" value="1"/>
</dbReference>
<dbReference type="Pfam" id="PF00356">
    <property type="entry name" value="LacI"/>
    <property type="match status" value="1"/>
</dbReference>
<keyword evidence="2" id="KW-0805">Transcription regulation</keyword>
<dbReference type="PANTHER" id="PTHR30146:SF148">
    <property type="entry name" value="HTH-TYPE TRANSCRIPTIONAL REPRESSOR PURR-RELATED"/>
    <property type="match status" value="1"/>
</dbReference>
<evidence type="ECO:0000256" key="3">
    <source>
        <dbReference type="ARBA" id="ARBA00023125"/>
    </source>
</evidence>
<dbReference type="Pfam" id="PF13377">
    <property type="entry name" value="Peripla_BP_3"/>
    <property type="match status" value="1"/>
</dbReference>
<dbReference type="SUPFAM" id="SSF53822">
    <property type="entry name" value="Periplasmic binding protein-like I"/>
    <property type="match status" value="1"/>
</dbReference>
<dbReference type="InterPro" id="IPR028082">
    <property type="entry name" value="Peripla_BP_I"/>
</dbReference>
<keyword evidence="3" id="KW-0238">DNA-binding</keyword>
<dbReference type="GO" id="GO:0000976">
    <property type="term" value="F:transcription cis-regulatory region binding"/>
    <property type="evidence" value="ECO:0007669"/>
    <property type="project" value="TreeGrafter"/>
</dbReference>
<protein>
    <submittedName>
        <fullName evidence="6">LacI-type transcriptional regulator</fullName>
    </submittedName>
</protein>
<sequence length="345" mass="37223">MSVRSQVPGMTRPPVRPSIKEVARLSGVSIGTVSKSLSSATDVSQATRERVMRVADQLQYRPMALARGLAQGRSGNIAVTLSAIHTPVFLDSFYAEVLGGIETELEARGLHLLLTSLKSGNDLLQLASERRADGLIVIGFEVPEEVLQQIAQMQPLVLVDRHVAGISSVMSDNAEGTRRGTQRLIELGRRRLMFVSERATIPNLQDRLTGFLQALTEARLDPQAAPVHAHAEDDALPVEEVLATIRRERIDAVVCGNDRVAYKILAALDHAGVQVPEQVAVLGYDGLRYPLEGLRRLSSVSVDKGAMGATGARLLLGQIDQPGSPVQQVVIPTTFQQGSTTPEPL</sequence>
<dbReference type="EMBL" id="MSTI01000104">
    <property type="protein sequence ID" value="OLV17333.1"/>
    <property type="molecule type" value="Genomic_DNA"/>
</dbReference>
<dbReference type="CDD" id="cd06267">
    <property type="entry name" value="PBP1_LacI_sugar_binding-like"/>
    <property type="match status" value="1"/>
</dbReference>
<dbReference type="SMART" id="SM00354">
    <property type="entry name" value="HTH_LACI"/>
    <property type="match status" value="1"/>
</dbReference>
<reference evidence="6 7" key="1">
    <citation type="submission" date="2017-01" db="EMBL/GenBank/DDBJ databases">
        <title>Genome Analysis of Deinococcus marmoris KOPRI26562.</title>
        <authorList>
            <person name="Kim J.H."/>
            <person name="Oh H.-M."/>
        </authorList>
    </citation>
    <scope>NUCLEOTIDE SEQUENCE [LARGE SCALE GENOMIC DNA]</scope>
    <source>
        <strain evidence="6 7">KOPRI26562</strain>
    </source>
</reference>
<evidence type="ECO:0000256" key="1">
    <source>
        <dbReference type="ARBA" id="ARBA00022491"/>
    </source>
</evidence>
<dbReference type="InterPro" id="IPR000843">
    <property type="entry name" value="HTH_LacI"/>
</dbReference>
<dbReference type="AlphaFoldDB" id="A0A1U7NWM7"/>
<keyword evidence="4" id="KW-0804">Transcription</keyword>
<evidence type="ECO:0000313" key="7">
    <source>
        <dbReference type="Proteomes" id="UP000186607"/>
    </source>
</evidence>
<name>A0A1U7NWM7_9DEIO</name>
<dbReference type="InterPro" id="IPR046335">
    <property type="entry name" value="LacI/GalR-like_sensor"/>
</dbReference>
<dbReference type="CDD" id="cd01392">
    <property type="entry name" value="HTH_LacI"/>
    <property type="match status" value="1"/>
</dbReference>
<feature type="domain" description="HTH lacI-type" evidence="5">
    <location>
        <begin position="17"/>
        <end position="71"/>
    </location>
</feature>
<dbReference type="PANTHER" id="PTHR30146">
    <property type="entry name" value="LACI-RELATED TRANSCRIPTIONAL REPRESSOR"/>
    <property type="match status" value="1"/>
</dbReference>
<organism evidence="6 7">
    <name type="scientific">Deinococcus marmoris</name>
    <dbReference type="NCBI Taxonomy" id="249408"/>
    <lineage>
        <taxon>Bacteria</taxon>
        <taxon>Thermotogati</taxon>
        <taxon>Deinococcota</taxon>
        <taxon>Deinococci</taxon>
        <taxon>Deinococcales</taxon>
        <taxon>Deinococcaceae</taxon>
        <taxon>Deinococcus</taxon>
    </lineage>
</organism>
<accession>A0A1U7NWM7</accession>
<comment type="caution">
    <text evidence="6">The sequence shown here is derived from an EMBL/GenBank/DDBJ whole genome shotgun (WGS) entry which is preliminary data.</text>
</comment>
<evidence type="ECO:0000313" key="6">
    <source>
        <dbReference type="EMBL" id="OLV17333.1"/>
    </source>
</evidence>
<evidence type="ECO:0000256" key="4">
    <source>
        <dbReference type="ARBA" id="ARBA00023163"/>
    </source>
</evidence>
<keyword evidence="1" id="KW-0678">Repressor</keyword>
<dbReference type="InterPro" id="IPR010982">
    <property type="entry name" value="Lambda_DNA-bd_dom_sf"/>
</dbReference>
<evidence type="ECO:0000259" key="5">
    <source>
        <dbReference type="PROSITE" id="PS50932"/>
    </source>
</evidence>
<keyword evidence="7" id="KW-1185">Reference proteome</keyword>
<dbReference type="Gene3D" id="1.10.260.40">
    <property type="entry name" value="lambda repressor-like DNA-binding domains"/>
    <property type="match status" value="1"/>
</dbReference>